<organism evidence="1 2">
    <name type="scientific">Porites lobata</name>
    <dbReference type="NCBI Taxonomy" id="104759"/>
    <lineage>
        <taxon>Eukaryota</taxon>
        <taxon>Metazoa</taxon>
        <taxon>Cnidaria</taxon>
        <taxon>Anthozoa</taxon>
        <taxon>Hexacorallia</taxon>
        <taxon>Scleractinia</taxon>
        <taxon>Fungiina</taxon>
        <taxon>Poritidae</taxon>
        <taxon>Porites</taxon>
    </lineage>
</organism>
<comment type="caution">
    <text evidence="1">The sequence shown here is derived from an EMBL/GenBank/DDBJ whole genome shotgun (WGS) entry which is preliminary data.</text>
</comment>
<protein>
    <submittedName>
        <fullName evidence="1">Uncharacterized protein</fullName>
    </submittedName>
</protein>
<dbReference type="EMBL" id="CALNXK010000028">
    <property type="protein sequence ID" value="CAH3115642.1"/>
    <property type="molecule type" value="Genomic_DNA"/>
</dbReference>
<keyword evidence="2" id="KW-1185">Reference proteome</keyword>
<name>A0ABN8NPB6_9CNID</name>
<evidence type="ECO:0000313" key="1">
    <source>
        <dbReference type="EMBL" id="CAH3115642.1"/>
    </source>
</evidence>
<dbReference type="Proteomes" id="UP001159405">
    <property type="component" value="Unassembled WGS sequence"/>
</dbReference>
<sequence>MLFSIFERNYNLNCSIEADQLSEYDDDSSDDNDSVVLGGERTWDFTWENGEDIEQGSSLAVVLNQSKKN</sequence>
<evidence type="ECO:0000313" key="2">
    <source>
        <dbReference type="Proteomes" id="UP001159405"/>
    </source>
</evidence>
<proteinExistence type="predicted"/>
<accession>A0ABN8NPB6</accession>
<reference evidence="1 2" key="1">
    <citation type="submission" date="2022-05" db="EMBL/GenBank/DDBJ databases">
        <authorList>
            <consortium name="Genoscope - CEA"/>
            <person name="William W."/>
        </authorList>
    </citation>
    <scope>NUCLEOTIDE SEQUENCE [LARGE SCALE GENOMIC DNA]</scope>
</reference>
<gene>
    <name evidence="1" type="ORF">PLOB_00023470</name>
</gene>